<evidence type="ECO:0000313" key="5">
    <source>
        <dbReference type="Proteomes" id="UP000261023"/>
    </source>
</evidence>
<dbReference type="Proteomes" id="UP000261023">
    <property type="component" value="Unassembled WGS sequence"/>
</dbReference>
<name>A0A374P480_9FIRM</name>
<dbReference type="Pfam" id="PF21757">
    <property type="entry name" value="DUF6870"/>
    <property type="match status" value="1"/>
</dbReference>
<dbReference type="InterPro" id="IPR049222">
    <property type="entry name" value="DUF6870"/>
</dbReference>
<organism evidence="4 6">
    <name type="scientific">Hungatella hathewayi</name>
    <dbReference type="NCBI Taxonomy" id="154046"/>
    <lineage>
        <taxon>Bacteria</taxon>
        <taxon>Bacillati</taxon>
        <taxon>Bacillota</taxon>
        <taxon>Clostridia</taxon>
        <taxon>Lachnospirales</taxon>
        <taxon>Lachnospiraceae</taxon>
        <taxon>Hungatella</taxon>
    </lineage>
</organism>
<reference evidence="2" key="2">
    <citation type="submission" date="2022-01" db="EMBL/GenBank/DDBJ databases">
        <title>Novel bile acid biosynthetic pathways are enriched in the microbiome of centenarians.</title>
        <authorList>
            <person name="Sato Y."/>
            <person name="Atarashi K."/>
            <person name="Plichta R.D."/>
            <person name="Arai Y."/>
            <person name="Sasajima S."/>
            <person name="Kearney M.S."/>
            <person name="Suda W."/>
            <person name="Takeshita K."/>
            <person name="Sasaki T."/>
            <person name="Okamoto S."/>
            <person name="Skelly N.A."/>
            <person name="Okamura Y."/>
            <person name="Vlamakis H."/>
            <person name="Li Y."/>
            <person name="Tanoue T."/>
            <person name="Takei H."/>
            <person name="Nittono H."/>
            <person name="Narushima S."/>
            <person name="Irie J."/>
            <person name="Itoh H."/>
            <person name="Moriya K."/>
            <person name="Sugiura Y."/>
            <person name="Suematsu M."/>
            <person name="Moritoki N."/>
            <person name="Shibata S."/>
            <person name="Littman R.D."/>
            <person name="Fischbach A.M."/>
            <person name="Uwamino Y."/>
            <person name="Inoue T."/>
            <person name="Honda A."/>
            <person name="Hattori M."/>
            <person name="Murai T."/>
            <person name="Xavier J.R."/>
            <person name="Hirose N."/>
            <person name="Honda K."/>
        </authorList>
    </citation>
    <scope>NUCLEOTIDE SEQUENCE</scope>
    <source>
        <strain evidence="2">CE91-St55</strain>
    </source>
</reference>
<dbReference type="EMBL" id="QSON01000009">
    <property type="protein sequence ID" value="RGJ01646.1"/>
    <property type="molecule type" value="Genomic_DNA"/>
</dbReference>
<dbReference type="EMBL" id="QTJW01000014">
    <property type="protein sequence ID" value="RGD68778.1"/>
    <property type="molecule type" value="Genomic_DNA"/>
</dbReference>
<feature type="domain" description="DUF6870" evidence="1">
    <location>
        <begin position="10"/>
        <end position="78"/>
    </location>
</feature>
<dbReference type="Proteomes" id="UP001055091">
    <property type="component" value="Unassembled WGS sequence"/>
</dbReference>
<dbReference type="Proteomes" id="UP000263014">
    <property type="component" value="Unassembled WGS sequence"/>
</dbReference>
<evidence type="ECO:0000313" key="4">
    <source>
        <dbReference type="EMBL" id="RGJ01646.1"/>
    </source>
</evidence>
<evidence type="ECO:0000259" key="1">
    <source>
        <dbReference type="Pfam" id="PF21757"/>
    </source>
</evidence>
<gene>
    <name evidence="2" type="ORF">CE91St55_18250</name>
    <name evidence="3" type="ORF">DWX31_20390</name>
    <name evidence="4" type="ORF">DXD79_19920</name>
</gene>
<evidence type="ECO:0000313" key="3">
    <source>
        <dbReference type="EMBL" id="RGD68778.1"/>
    </source>
</evidence>
<sequence length="86" mass="9554">MNSLNIAALSCVDIQKMNKGELTDISSMKLDPSVPQELRAAYMLKEMGNPYCFRVGDLGVKVEFLDNAPPLQDALSDFFQRKKSGL</sequence>
<evidence type="ECO:0000313" key="6">
    <source>
        <dbReference type="Proteomes" id="UP000263014"/>
    </source>
</evidence>
<dbReference type="EMBL" id="BQNJ01000001">
    <property type="protein sequence ID" value="GKG99843.1"/>
    <property type="molecule type" value="Genomic_DNA"/>
</dbReference>
<comment type="caution">
    <text evidence="4">The sequence shown here is derived from an EMBL/GenBank/DDBJ whole genome shotgun (WGS) entry which is preliminary data.</text>
</comment>
<evidence type="ECO:0000313" key="2">
    <source>
        <dbReference type="EMBL" id="GKG99843.1"/>
    </source>
</evidence>
<protein>
    <recommendedName>
        <fullName evidence="1">DUF6870 domain-containing protein</fullName>
    </recommendedName>
</protein>
<accession>A0A374P480</accession>
<dbReference type="RefSeq" id="WP_117502632.1">
    <property type="nucleotide sequence ID" value="NZ_BQNJ01000001.1"/>
</dbReference>
<proteinExistence type="predicted"/>
<dbReference type="OrthoDB" id="9797040at2"/>
<dbReference type="AlphaFoldDB" id="A0A374P480"/>
<reference evidence="5 6" key="1">
    <citation type="submission" date="2018-08" db="EMBL/GenBank/DDBJ databases">
        <title>A genome reference for cultivated species of the human gut microbiota.</title>
        <authorList>
            <person name="Zou Y."/>
            <person name="Xue W."/>
            <person name="Luo G."/>
        </authorList>
    </citation>
    <scope>NUCLEOTIDE SEQUENCE [LARGE SCALE GENOMIC DNA]</scope>
    <source>
        <strain evidence="3 5">AF19-13AC</strain>
        <strain evidence="4 6">TM09-12</strain>
    </source>
</reference>